<sequence>MEIIKEQQEVCPESPEMETESQNEENKKEQLIEEDSEKKEEKLKNHYERLLKLHANAIALAYLAGLAKKISSQTEAEPLGTCESAPSAQIEIRDQHAQDGPLLEKSSEAKDNCEIVTEDVGPDTQERPGQSETERTDDMEDVGPDTQERPGQSETETTDDTEDVGPDTQERPGQSETETTDDTEDVGPDTQERPGQSETETTDDTEDVEPDTQERPGQSETETTDDTEDVGPDTQERPGQSETETTDDMEDVGPDTQERPGQSETERTDDTEDVGPDTQERPGQSEAETTDEIEILSESDEGTKEEKEGKKKRKRGSCLRRVLRALCCCIPRKLKKAEVNTPEISDVVIYQVHGLHNSTSESSTESKGAVSTHSSLHSEPSGGLLRKCVNSVSRLRMRKQTNSS</sequence>
<dbReference type="EMBL" id="OW240921">
    <property type="protein sequence ID" value="CAH2320082.1"/>
    <property type="molecule type" value="Genomic_DNA"/>
</dbReference>
<feature type="compositionally biased region" description="Acidic residues" evidence="1">
    <location>
        <begin position="156"/>
        <end position="165"/>
    </location>
</feature>
<organism evidence="2 3">
    <name type="scientific">Pelobates cultripes</name>
    <name type="common">Western spadefoot toad</name>
    <dbReference type="NCBI Taxonomy" id="61616"/>
    <lineage>
        <taxon>Eukaryota</taxon>
        <taxon>Metazoa</taxon>
        <taxon>Chordata</taxon>
        <taxon>Craniata</taxon>
        <taxon>Vertebrata</taxon>
        <taxon>Euteleostomi</taxon>
        <taxon>Amphibia</taxon>
        <taxon>Batrachia</taxon>
        <taxon>Anura</taxon>
        <taxon>Pelobatoidea</taxon>
        <taxon>Pelobatidae</taxon>
        <taxon>Pelobates</taxon>
    </lineage>
</organism>
<reference evidence="2" key="1">
    <citation type="submission" date="2022-03" db="EMBL/GenBank/DDBJ databases">
        <authorList>
            <person name="Alioto T."/>
            <person name="Alioto T."/>
            <person name="Gomez Garrido J."/>
        </authorList>
    </citation>
    <scope>NUCLEOTIDE SEQUENCE</scope>
</reference>
<gene>
    <name evidence="2" type="ORF">PECUL_23A014779</name>
</gene>
<proteinExistence type="predicted"/>
<dbReference type="Proteomes" id="UP001295444">
    <property type="component" value="Chromosome 10"/>
</dbReference>
<protein>
    <submittedName>
        <fullName evidence="2">Uncharacterized protein</fullName>
    </submittedName>
</protein>
<evidence type="ECO:0000313" key="2">
    <source>
        <dbReference type="EMBL" id="CAH2320082.1"/>
    </source>
</evidence>
<feature type="region of interest" description="Disordered" evidence="1">
    <location>
        <begin position="1"/>
        <end position="40"/>
    </location>
</feature>
<feature type="compositionally biased region" description="Acidic residues" evidence="1">
    <location>
        <begin position="288"/>
        <end position="300"/>
    </location>
</feature>
<feature type="compositionally biased region" description="Polar residues" evidence="1">
    <location>
        <begin position="357"/>
        <end position="378"/>
    </location>
</feature>
<evidence type="ECO:0000313" key="3">
    <source>
        <dbReference type="Proteomes" id="UP001295444"/>
    </source>
</evidence>
<feature type="region of interest" description="Disordered" evidence="1">
    <location>
        <begin position="74"/>
        <end position="315"/>
    </location>
</feature>
<evidence type="ECO:0000256" key="1">
    <source>
        <dbReference type="SAM" id="MobiDB-lite"/>
    </source>
</evidence>
<dbReference type="AlphaFoldDB" id="A0AAD1WMD4"/>
<keyword evidence="3" id="KW-1185">Reference proteome</keyword>
<feature type="compositionally biased region" description="Acidic residues" evidence="1">
    <location>
        <begin position="178"/>
        <end position="187"/>
    </location>
</feature>
<feature type="compositionally biased region" description="Acidic residues" evidence="1">
    <location>
        <begin position="200"/>
        <end position="211"/>
    </location>
</feature>
<feature type="compositionally biased region" description="Basic and acidic residues" evidence="1">
    <location>
        <begin position="24"/>
        <end position="40"/>
    </location>
</feature>
<accession>A0AAD1WMD4</accession>
<feature type="compositionally biased region" description="Acidic residues" evidence="1">
    <location>
        <begin position="222"/>
        <end position="231"/>
    </location>
</feature>
<feature type="compositionally biased region" description="Acidic residues" evidence="1">
    <location>
        <begin position="244"/>
        <end position="253"/>
    </location>
</feature>
<feature type="region of interest" description="Disordered" evidence="1">
    <location>
        <begin position="357"/>
        <end position="390"/>
    </location>
</feature>
<name>A0AAD1WMD4_PELCU</name>